<name>K0NJV5_DESTT</name>
<sequence length="182" mass="20536">MNNNECSIYSGGLKGAEETFGKCAEKYGINEINFSFEGHRPSRDKNITLLSEEELKKGNISMEIVSARMGRRYSRADKIRKVFQVIFHMVNKGYQVVAVGWIQSDKTVKGGTGWGVELAKFFNRPVSVFDQGKNGWYTWKGDEWVADEPVISHKTFCGTGTRNLSKEGEKAIEDLFSRSFTA</sequence>
<dbReference type="OrthoDB" id="1334607at2"/>
<dbReference type="RefSeq" id="WP_014958334.1">
    <property type="nucleotide sequence ID" value="NC_018645.1"/>
</dbReference>
<dbReference type="AlphaFoldDB" id="K0NJV5"/>
<proteinExistence type="predicted"/>
<gene>
    <name evidence="1" type="ordered locus">TOL2_C29660</name>
</gene>
<dbReference type="Proteomes" id="UP000007347">
    <property type="component" value="Chromosome"/>
</dbReference>
<evidence type="ECO:0000313" key="2">
    <source>
        <dbReference type="Proteomes" id="UP000007347"/>
    </source>
</evidence>
<evidence type="ECO:0000313" key="1">
    <source>
        <dbReference type="EMBL" id="CCK81125.1"/>
    </source>
</evidence>
<dbReference type="STRING" id="651182.TOL2_C29660"/>
<protein>
    <submittedName>
        <fullName evidence="1">Conserved uncharacterized protein</fullName>
    </submittedName>
</protein>
<organism evidence="1 2">
    <name type="scientific">Desulfobacula toluolica (strain DSM 7467 / Tol2)</name>
    <dbReference type="NCBI Taxonomy" id="651182"/>
    <lineage>
        <taxon>Bacteria</taxon>
        <taxon>Pseudomonadati</taxon>
        <taxon>Thermodesulfobacteriota</taxon>
        <taxon>Desulfobacteria</taxon>
        <taxon>Desulfobacterales</taxon>
        <taxon>Desulfobacteraceae</taxon>
        <taxon>Desulfobacula</taxon>
    </lineage>
</organism>
<dbReference type="EMBL" id="FO203503">
    <property type="protein sequence ID" value="CCK81125.1"/>
    <property type="molecule type" value="Genomic_DNA"/>
</dbReference>
<dbReference type="HOGENOM" id="CLU_091417_0_0_7"/>
<dbReference type="PATRIC" id="fig|651182.5.peg.3510"/>
<accession>K0NJV5</accession>
<keyword evidence="2" id="KW-1185">Reference proteome</keyword>
<dbReference type="KEGG" id="dto:TOL2_C29660"/>
<reference evidence="1 2" key="1">
    <citation type="journal article" date="2013" name="Environ. Microbiol.">
        <title>Complete genome, catabolic sub-proteomes and key-metabolites of Desulfobacula toluolica Tol2, a marine, aromatic compound-degrading, sulfate-reducing bacterium.</title>
        <authorList>
            <person name="Wohlbrand L."/>
            <person name="Jacob J.H."/>
            <person name="Kube M."/>
            <person name="Mussmann M."/>
            <person name="Jarling R."/>
            <person name="Beck A."/>
            <person name="Amann R."/>
            <person name="Wilkes H."/>
            <person name="Reinhardt R."/>
            <person name="Rabus R."/>
        </authorList>
    </citation>
    <scope>NUCLEOTIDE SEQUENCE [LARGE SCALE GENOMIC DNA]</scope>
    <source>
        <strain evidence="2">DSM 7467 / Tol2</strain>
    </source>
</reference>